<proteinExistence type="predicted"/>
<dbReference type="AlphaFoldDB" id="A0A852LGZ3"/>
<feature type="non-terminal residue" evidence="2">
    <location>
        <position position="1"/>
    </location>
</feature>
<dbReference type="InterPro" id="IPR006148">
    <property type="entry name" value="Glc/Gal-6P_isomerase"/>
</dbReference>
<dbReference type="InterPro" id="IPR039104">
    <property type="entry name" value="6PGL"/>
</dbReference>
<organism evidence="2 3">
    <name type="scientific">Urocolius indicus</name>
    <name type="common">Red-faced mousebird</name>
    <name type="synonym">Colius indicus</name>
    <dbReference type="NCBI Taxonomy" id="458196"/>
    <lineage>
        <taxon>Eukaryota</taxon>
        <taxon>Metazoa</taxon>
        <taxon>Chordata</taxon>
        <taxon>Craniata</taxon>
        <taxon>Vertebrata</taxon>
        <taxon>Euteleostomi</taxon>
        <taxon>Archelosauria</taxon>
        <taxon>Archosauria</taxon>
        <taxon>Dinosauria</taxon>
        <taxon>Saurischia</taxon>
        <taxon>Theropoda</taxon>
        <taxon>Coelurosauria</taxon>
        <taxon>Aves</taxon>
        <taxon>Neognathae</taxon>
        <taxon>Neoaves</taxon>
        <taxon>Telluraves</taxon>
        <taxon>Coraciimorphae</taxon>
        <taxon>Coliiformes</taxon>
        <taxon>Coliidae</taxon>
        <taxon>Urocolius</taxon>
    </lineage>
</organism>
<reference evidence="2" key="1">
    <citation type="submission" date="2020-02" db="EMBL/GenBank/DDBJ databases">
        <title>Bird 10,000 Genomes (B10K) Project - Family phase.</title>
        <authorList>
            <person name="Zhang G."/>
        </authorList>
    </citation>
    <scope>NUCLEOTIDE SEQUENCE</scope>
    <source>
        <strain evidence="2">B10K-DU-030-59</strain>
    </source>
</reference>
<dbReference type="Proteomes" id="UP000654395">
    <property type="component" value="Unassembled WGS sequence"/>
</dbReference>
<evidence type="ECO:0000313" key="2">
    <source>
        <dbReference type="EMBL" id="NXX87445.1"/>
    </source>
</evidence>
<name>A0A852LGZ3_UROIN</name>
<dbReference type="EMBL" id="WBNH01030911">
    <property type="protein sequence ID" value="NXX87445.1"/>
    <property type="molecule type" value="Genomic_DNA"/>
</dbReference>
<feature type="domain" description="Glucosamine/galactosamine-6-phosphate isomerase" evidence="1">
    <location>
        <begin position="2"/>
        <end position="72"/>
    </location>
</feature>
<dbReference type="SUPFAM" id="SSF100950">
    <property type="entry name" value="NagB/RpiA/CoA transferase-like"/>
    <property type="match status" value="1"/>
</dbReference>
<sequence>PALARLVTEEAAAATARSGRFTLGLSGGSLIELLSRDLPPAAAAVGAAPSSWLLALCDERLVPAEHPQSTGGVYAVS</sequence>
<dbReference type="PANTHER" id="PTHR11054:SF0">
    <property type="entry name" value="6-PHOSPHOGLUCONOLACTONASE"/>
    <property type="match status" value="1"/>
</dbReference>
<dbReference type="Pfam" id="PF01182">
    <property type="entry name" value="Glucosamine_iso"/>
    <property type="match status" value="1"/>
</dbReference>
<dbReference type="InterPro" id="IPR037171">
    <property type="entry name" value="NagB/RpiA_transferase-like"/>
</dbReference>
<keyword evidence="3" id="KW-1185">Reference proteome</keyword>
<feature type="non-terminal residue" evidence="2">
    <location>
        <position position="77"/>
    </location>
</feature>
<protein>
    <submittedName>
        <fullName evidence="2">6PGL phosphogluconolactonase</fullName>
    </submittedName>
</protein>
<evidence type="ECO:0000259" key="1">
    <source>
        <dbReference type="Pfam" id="PF01182"/>
    </source>
</evidence>
<dbReference type="GO" id="GO:0005975">
    <property type="term" value="P:carbohydrate metabolic process"/>
    <property type="evidence" value="ECO:0007669"/>
    <property type="project" value="InterPro"/>
</dbReference>
<evidence type="ECO:0000313" key="3">
    <source>
        <dbReference type="Proteomes" id="UP000654395"/>
    </source>
</evidence>
<comment type="caution">
    <text evidence="2">The sequence shown here is derived from an EMBL/GenBank/DDBJ whole genome shotgun (WGS) entry which is preliminary data.</text>
</comment>
<dbReference type="Gene3D" id="3.40.50.1360">
    <property type="match status" value="1"/>
</dbReference>
<dbReference type="PANTHER" id="PTHR11054">
    <property type="entry name" value="6-PHOSPHOGLUCONOLACTONASE"/>
    <property type="match status" value="1"/>
</dbReference>
<accession>A0A852LGZ3</accession>
<gene>
    <name evidence="2" type="primary">Pgls</name>
    <name evidence="2" type="ORF">UROIND_R15777</name>
</gene>